<proteinExistence type="predicted"/>
<gene>
    <name evidence="2" type="ORF">SAMN05421578_105351</name>
</gene>
<comment type="caution">
    <text evidence="2">The sequence shown here is derived from an EMBL/GenBank/DDBJ whole genome shotgun (WGS) entry which is preliminary data.</text>
</comment>
<protein>
    <submittedName>
        <fullName evidence="2">Pimeloyl-ACP methyl ester carboxylesterase</fullName>
    </submittedName>
</protein>
<name>A0ABY1JYI2_9BACL</name>
<feature type="domain" description="AB hydrolase-1" evidence="1">
    <location>
        <begin position="86"/>
        <end position="301"/>
    </location>
</feature>
<organism evidence="2 3">
    <name type="scientific">Paenibacillus macquariensis</name>
    <dbReference type="NCBI Taxonomy" id="948756"/>
    <lineage>
        <taxon>Bacteria</taxon>
        <taxon>Bacillati</taxon>
        <taxon>Bacillota</taxon>
        <taxon>Bacilli</taxon>
        <taxon>Bacillales</taxon>
        <taxon>Paenibacillaceae</taxon>
        <taxon>Paenibacillus</taxon>
    </lineage>
</organism>
<dbReference type="Gene3D" id="3.40.50.1820">
    <property type="entry name" value="alpha/beta hydrolase"/>
    <property type="match status" value="1"/>
</dbReference>
<dbReference type="PANTHER" id="PTHR43798:SF33">
    <property type="entry name" value="HYDROLASE, PUTATIVE (AFU_ORTHOLOGUE AFUA_2G14860)-RELATED"/>
    <property type="match status" value="1"/>
</dbReference>
<sequence length="317" mass="35964">MRVKRRYMVALVILLLIASGYTYQAAGVRKDMKEMLPPGQMIDINGHRMHIYANGKKEGEYTMVLTSGSGTTSPFADFYPLYSRLNVNRHVVLYERPGYGWSEPTEDNRDIDVITAELHELLKESGEQGPYVLMAHSMGSLEMIRFAQLYPNEVLALVMIDGISPQYARDFRMTPLMKVGWEAMRAAKNSGLLRGLSEFGVTDELFIDIAELPQELSDTKVVMSLKNINNDNMKVEMNAMSENGQKVLAGDSLGDLPMLQFYATNNGYKNWEETQDQLKGLSTDVKQVVFPDAKHYIHHQKSKEIVEELDEFLAQLH</sequence>
<dbReference type="SUPFAM" id="SSF53474">
    <property type="entry name" value="alpha/beta-Hydrolases"/>
    <property type="match status" value="1"/>
</dbReference>
<dbReference type="PANTHER" id="PTHR43798">
    <property type="entry name" value="MONOACYLGLYCEROL LIPASE"/>
    <property type="match status" value="1"/>
</dbReference>
<accession>A0ABY1JYI2</accession>
<dbReference type="InterPro" id="IPR000073">
    <property type="entry name" value="AB_hydrolase_1"/>
</dbReference>
<evidence type="ECO:0000259" key="1">
    <source>
        <dbReference type="Pfam" id="PF00561"/>
    </source>
</evidence>
<dbReference type="Proteomes" id="UP000186666">
    <property type="component" value="Unassembled WGS sequence"/>
</dbReference>
<reference evidence="2 3" key="1">
    <citation type="submission" date="2017-01" db="EMBL/GenBank/DDBJ databases">
        <authorList>
            <person name="Varghese N."/>
            <person name="Submissions S."/>
        </authorList>
    </citation>
    <scope>NUCLEOTIDE SEQUENCE [LARGE SCALE GENOMIC DNA]</scope>
    <source>
        <strain evidence="2 3">ATCC 23464</strain>
    </source>
</reference>
<dbReference type="Pfam" id="PF00561">
    <property type="entry name" value="Abhydrolase_1"/>
    <property type="match status" value="1"/>
</dbReference>
<evidence type="ECO:0000313" key="3">
    <source>
        <dbReference type="Proteomes" id="UP000186666"/>
    </source>
</evidence>
<evidence type="ECO:0000313" key="2">
    <source>
        <dbReference type="EMBL" id="SIQ98412.1"/>
    </source>
</evidence>
<dbReference type="EMBL" id="FTNK01000005">
    <property type="protein sequence ID" value="SIQ98412.1"/>
    <property type="molecule type" value="Genomic_DNA"/>
</dbReference>
<dbReference type="RefSeq" id="WP_068587314.1">
    <property type="nucleotide sequence ID" value="NZ_FTNK01000005.1"/>
</dbReference>
<dbReference type="InterPro" id="IPR029058">
    <property type="entry name" value="AB_hydrolase_fold"/>
</dbReference>
<keyword evidence="3" id="KW-1185">Reference proteome</keyword>
<dbReference type="InterPro" id="IPR050266">
    <property type="entry name" value="AB_hydrolase_sf"/>
</dbReference>